<evidence type="ECO:0000313" key="3">
    <source>
        <dbReference type="Proteomes" id="UP000539350"/>
    </source>
</evidence>
<keyword evidence="1" id="KW-1133">Transmembrane helix</keyword>
<protein>
    <submittedName>
        <fullName evidence="2">DUF1499 domain-containing protein</fullName>
    </submittedName>
</protein>
<comment type="caution">
    <text evidence="2">The sequence shown here is derived from an EMBL/GenBank/DDBJ whole genome shotgun (WGS) entry which is preliminary data.</text>
</comment>
<gene>
    <name evidence="2" type="ORF">H2508_07205</name>
</gene>
<name>A0A7W2YJ89_9GAMM</name>
<keyword evidence="1" id="KW-0472">Membrane</keyword>
<feature type="transmembrane region" description="Helical" evidence="1">
    <location>
        <begin position="18"/>
        <end position="37"/>
    </location>
</feature>
<dbReference type="EMBL" id="JACFXU010000014">
    <property type="protein sequence ID" value="MBA6412895.1"/>
    <property type="molecule type" value="Genomic_DNA"/>
</dbReference>
<organism evidence="2 3">
    <name type="scientific">Sediminihaliea albiluteola</name>
    <dbReference type="NCBI Taxonomy" id="2758564"/>
    <lineage>
        <taxon>Bacteria</taxon>
        <taxon>Pseudomonadati</taxon>
        <taxon>Pseudomonadota</taxon>
        <taxon>Gammaproteobacteria</taxon>
        <taxon>Cellvibrionales</taxon>
        <taxon>Halieaceae</taxon>
        <taxon>Sediminihaliea</taxon>
    </lineage>
</organism>
<keyword evidence="3" id="KW-1185">Reference proteome</keyword>
<feature type="transmembrane region" description="Helical" evidence="1">
    <location>
        <begin position="77"/>
        <end position="95"/>
    </location>
</feature>
<keyword evidence="1" id="KW-0812">Transmembrane</keyword>
<dbReference type="Pfam" id="PF07386">
    <property type="entry name" value="DUF1499"/>
    <property type="match status" value="1"/>
</dbReference>
<dbReference type="RefSeq" id="WP_182171125.1">
    <property type="nucleotide sequence ID" value="NZ_JACFXU010000014.1"/>
</dbReference>
<evidence type="ECO:0000313" key="2">
    <source>
        <dbReference type="EMBL" id="MBA6412895.1"/>
    </source>
</evidence>
<dbReference type="AlphaFoldDB" id="A0A7W2YJ89"/>
<reference evidence="2 3" key="1">
    <citation type="submission" date="2020-07" db="EMBL/GenBank/DDBJ databases">
        <title>Halieaceae bacterium, F7430, whole genome shotgun sequencing project.</title>
        <authorList>
            <person name="Jiang S."/>
            <person name="Liu Z.W."/>
            <person name="Du Z.J."/>
        </authorList>
    </citation>
    <scope>NUCLEOTIDE SEQUENCE [LARGE SCALE GENOMIC DNA]</scope>
    <source>
        <strain evidence="2 3">F7430</strain>
    </source>
</reference>
<feature type="transmembrane region" description="Helical" evidence="1">
    <location>
        <begin position="43"/>
        <end position="65"/>
    </location>
</feature>
<dbReference type="InterPro" id="IPR010865">
    <property type="entry name" value="DUF1499"/>
</dbReference>
<sequence>MLSSTQAIAPGFIILRKLCFAAALALPVAVVIVRLGWWQSGLLLYAIACLLAAVLLALSIALSLVPRLRPLRKHLAITALCALPGSLLLAITLAGQGDRPAIHDISTDLVQPPVFTNAPLLRGSDSNPLTIDPANHQQQRRAYPDIGTVHSQLAVEAAYQRAGQTAETLGWEVVYMDAEQGQLEAVASTPIMGFKDDIVIRLQAAAGGGSDIDLRSVSRVGVGDMGANAKRIRAFIEQFSQQE</sequence>
<proteinExistence type="predicted"/>
<evidence type="ECO:0000256" key="1">
    <source>
        <dbReference type="SAM" id="Phobius"/>
    </source>
</evidence>
<dbReference type="Proteomes" id="UP000539350">
    <property type="component" value="Unassembled WGS sequence"/>
</dbReference>
<accession>A0A7W2YJ89</accession>